<evidence type="ECO:0000256" key="3">
    <source>
        <dbReference type="ARBA" id="ARBA00023163"/>
    </source>
</evidence>
<dbReference type="Gene3D" id="1.10.10.60">
    <property type="entry name" value="Homeodomain-like"/>
    <property type="match status" value="1"/>
</dbReference>
<dbReference type="PROSITE" id="PS01124">
    <property type="entry name" value="HTH_ARAC_FAMILY_2"/>
    <property type="match status" value="1"/>
</dbReference>
<accession>A0ABN5FIA5</accession>
<dbReference type="EMBL" id="CP024199">
    <property type="protein sequence ID" value="AUG53987.1"/>
    <property type="molecule type" value="Genomic_DNA"/>
</dbReference>
<keyword evidence="3" id="KW-0804">Transcription</keyword>
<dbReference type="Pfam" id="PF12833">
    <property type="entry name" value="HTH_18"/>
    <property type="match status" value="1"/>
</dbReference>
<dbReference type="InterPro" id="IPR018060">
    <property type="entry name" value="HTH_AraC"/>
</dbReference>
<evidence type="ECO:0000256" key="2">
    <source>
        <dbReference type="ARBA" id="ARBA00023125"/>
    </source>
</evidence>
<keyword evidence="2" id="KW-0238">DNA-binding</keyword>
<dbReference type="SUPFAM" id="SSF46689">
    <property type="entry name" value="Homeodomain-like"/>
    <property type="match status" value="2"/>
</dbReference>
<keyword evidence="1" id="KW-0805">Transcription regulation</keyword>
<dbReference type="RefSeq" id="WP_101285439.1">
    <property type="nucleotide sequence ID" value="NZ_CP024199.1"/>
</dbReference>
<dbReference type="PANTHER" id="PTHR43436">
    <property type="entry name" value="ARAC-FAMILY TRANSCRIPTIONAL REGULATOR"/>
    <property type="match status" value="1"/>
</dbReference>
<dbReference type="InterPro" id="IPR009057">
    <property type="entry name" value="Homeodomain-like_sf"/>
</dbReference>
<protein>
    <submittedName>
        <fullName evidence="5">AraC family transcriptional regulator</fullName>
    </submittedName>
</protein>
<evidence type="ECO:0000313" key="5">
    <source>
        <dbReference type="EMBL" id="AUG53987.1"/>
    </source>
</evidence>
<reference evidence="5 6" key="1">
    <citation type="submission" date="2017-10" db="EMBL/GenBank/DDBJ databases">
        <title>Biodiversity and function of Thalassospira species in the particle-attached aromatic-hydrocarbon-degrading consortia from the surface seawater of the China South Sea.</title>
        <authorList>
            <person name="Dong C."/>
            <person name="Liu R."/>
            <person name="Shao Z."/>
        </authorList>
    </citation>
    <scope>NUCLEOTIDE SEQUENCE [LARGE SCALE GENOMIC DNA]</scope>
    <source>
        <strain evidence="5 6">CSC3H3</strain>
    </source>
</reference>
<dbReference type="Proteomes" id="UP000233458">
    <property type="component" value="Chromosome"/>
</dbReference>
<keyword evidence="6" id="KW-1185">Reference proteome</keyword>
<name>A0ABN5FIA5_9PROT</name>
<dbReference type="SUPFAM" id="SSF51215">
    <property type="entry name" value="Regulatory protein AraC"/>
    <property type="match status" value="1"/>
</dbReference>
<organism evidence="5 6">
    <name type="scientific">Thalassospira marina</name>
    <dbReference type="NCBI Taxonomy" id="2048283"/>
    <lineage>
        <taxon>Bacteria</taxon>
        <taxon>Pseudomonadati</taxon>
        <taxon>Pseudomonadota</taxon>
        <taxon>Alphaproteobacteria</taxon>
        <taxon>Rhodospirillales</taxon>
        <taxon>Thalassospiraceae</taxon>
        <taxon>Thalassospira</taxon>
    </lineage>
</organism>
<dbReference type="InterPro" id="IPR037923">
    <property type="entry name" value="HTH-like"/>
</dbReference>
<dbReference type="InterPro" id="IPR009594">
    <property type="entry name" value="Tscrpt_reg_HTH_AraC_N"/>
</dbReference>
<dbReference type="SMART" id="SM00342">
    <property type="entry name" value="HTH_ARAC"/>
    <property type="match status" value="1"/>
</dbReference>
<gene>
    <name evidence="5" type="ORF">CSC3H3_15610</name>
</gene>
<proteinExistence type="predicted"/>
<dbReference type="PANTHER" id="PTHR43436:SF2">
    <property type="entry name" value="ARAC_XYLS FAMILY TRANSCRIPTIONAL REGULATOR"/>
    <property type="match status" value="1"/>
</dbReference>
<evidence type="ECO:0000313" key="6">
    <source>
        <dbReference type="Proteomes" id="UP000233458"/>
    </source>
</evidence>
<dbReference type="Pfam" id="PF06719">
    <property type="entry name" value="AraC_N"/>
    <property type="match status" value="1"/>
</dbReference>
<evidence type="ECO:0000256" key="1">
    <source>
        <dbReference type="ARBA" id="ARBA00023015"/>
    </source>
</evidence>
<feature type="domain" description="HTH araC/xylS-type" evidence="4">
    <location>
        <begin position="192"/>
        <end position="290"/>
    </location>
</feature>
<evidence type="ECO:0000259" key="4">
    <source>
        <dbReference type="PROSITE" id="PS01124"/>
    </source>
</evidence>
<sequence length="314" mass="35043">MSEDAQKLAKAIAKIAQKDGEYPILQSHMRLYRSSDPSRPMPCMYFFGLGITASGRKDIMIGNTVYPMQPGQVMLPPADLPVITSVTHATPDQPYLGLWIDLDIRLMGELAIEIPAPKPAPGDELSCVNVITLDSGINDAVIRLLELHETPELATHLLPVIQREITIRLLHGPLGACLRHHLAQESPIQRITRILSWLRENFTQDITAANLATRANMSGSTFRQHFKSVTGISPLQYLKQIRLLEARQLMLNDRVDAGSAAFHVGYESASQFSREYTRMFGAPPIRDIRRLRETVHSASEISTQSEIIPARHTI</sequence>